<feature type="region of interest" description="Disordered" evidence="8">
    <location>
        <begin position="525"/>
        <end position="551"/>
    </location>
</feature>
<feature type="domain" description="Tubulin/FtsZ 2-layer sandwich" evidence="10">
    <location>
        <begin position="207"/>
        <end position="328"/>
    </location>
</feature>
<evidence type="ECO:0000313" key="11">
    <source>
        <dbReference type="EMBL" id="GAA4337481.1"/>
    </source>
</evidence>
<feature type="binding site" evidence="4">
    <location>
        <position position="144"/>
    </location>
    <ligand>
        <name>GTP</name>
        <dbReference type="ChEBI" id="CHEBI:37565"/>
    </ligand>
</feature>
<dbReference type="HAMAP" id="MF_00909">
    <property type="entry name" value="FtsZ"/>
    <property type="match status" value="1"/>
</dbReference>
<dbReference type="InterPro" id="IPR008280">
    <property type="entry name" value="Tub_FtsZ_C"/>
</dbReference>
<feature type="binding site" evidence="4">
    <location>
        <position position="140"/>
    </location>
    <ligand>
        <name>GTP</name>
        <dbReference type="ChEBI" id="CHEBI:37565"/>
    </ligand>
</feature>
<keyword evidence="4 6" id="KW-0131">Cell cycle</keyword>
<dbReference type="Gene3D" id="3.40.50.1440">
    <property type="entry name" value="Tubulin/FtsZ, GTPase domain"/>
    <property type="match status" value="1"/>
</dbReference>
<dbReference type="Pfam" id="PF00091">
    <property type="entry name" value="Tubulin"/>
    <property type="match status" value="1"/>
</dbReference>
<evidence type="ECO:0000256" key="4">
    <source>
        <dbReference type="HAMAP-Rule" id="MF_00909"/>
    </source>
</evidence>
<dbReference type="Gene3D" id="3.30.1330.20">
    <property type="entry name" value="Tubulin/FtsZ, C-terminal domain"/>
    <property type="match status" value="1"/>
</dbReference>
<name>A0ABP8HDM6_9BACT</name>
<keyword evidence="4 6" id="KW-0717">Septation</keyword>
<dbReference type="PANTHER" id="PTHR30314">
    <property type="entry name" value="CELL DIVISION PROTEIN FTSZ-RELATED"/>
    <property type="match status" value="1"/>
</dbReference>
<dbReference type="CDD" id="cd02201">
    <property type="entry name" value="FtsZ_type1"/>
    <property type="match status" value="1"/>
</dbReference>
<keyword evidence="7" id="KW-0175">Coiled coil</keyword>
<accession>A0ABP8HDM6</accession>
<dbReference type="PANTHER" id="PTHR30314:SF3">
    <property type="entry name" value="MITOCHONDRIAL DIVISION PROTEIN FSZA"/>
    <property type="match status" value="1"/>
</dbReference>
<feature type="region of interest" description="Disordered" evidence="8">
    <location>
        <begin position="448"/>
        <end position="467"/>
    </location>
</feature>
<dbReference type="SUPFAM" id="SSF52490">
    <property type="entry name" value="Tubulin nucleotide-binding domain-like"/>
    <property type="match status" value="1"/>
</dbReference>
<comment type="function">
    <text evidence="4 6">Essential cell division protein that forms a contractile ring structure (Z ring) at the future cell division site. The regulation of the ring assembly controls the timing and the location of cell division. One of the functions of the FtsZ ring is to recruit other cell division proteins to the septum to produce a new cell wall between the dividing cells. Binds GTP and shows GTPase activity.</text>
</comment>
<dbReference type="GO" id="GO:0051301">
    <property type="term" value="P:cell division"/>
    <property type="evidence" value="ECO:0007669"/>
    <property type="project" value="UniProtKB-KW"/>
</dbReference>
<comment type="caution">
    <text evidence="11">The sequence shown here is derived from an EMBL/GenBank/DDBJ whole genome shotgun (WGS) entry which is preliminary data.</text>
</comment>
<dbReference type="InterPro" id="IPR024757">
    <property type="entry name" value="FtsZ_C"/>
</dbReference>
<evidence type="ECO:0000256" key="7">
    <source>
        <dbReference type="SAM" id="Coils"/>
    </source>
</evidence>
<sequence length="627" mass="67123">MIHFDLPKEKSSIIKVIGIGGGGSNAVNHMFTQDIEGVNFIIANTDAQSIAQSPVPNKVQLGPHLTQGLGAGANPEIGRQATEESLEELKSMLEVNTKMAFVTAGMGGGTGTGGAPIIAKICKDLGILTVGIVTTPFAYEGRKRQLQAEEGIKNLKNYVDTLLVISNDKLRHQFGNLKMREAFAKADNVLATAAKCITDVINSTGQINVDFADVCTVMKNGGVAILGNAACDGDGRAQRAIEEALNSPLLNDNEIRGAKWILININSAEGEHEFTMDEVDIIQNYLLSQAGEHTDVILGLGYDNSLGSKLGITLIATGFEHKDPFTVRSTTSQQATAPVAPREEKIVLTLGDTPKPKAEAPAPQPPADPLAPQLVDETALPPLELQPELPLVHAFTQEPADDDAPVLLQLTLRDEAAERERERLELEAQKRQLDDKFEQLRQNIIGNAAPQQGSGAGNATQPSAAAGGYLARPSNIYADSRPDVSTPSSAGKPAPGPIASNEDEETFNMQLVIRGEIPAADVTAPHQAHTPNNLPAEDPAPQDVAGDEKRKAAERLQKLRNLSFNLNSADPNNEFESVPAYIRRNMELHNNSSSVENFYSNYSVRPDGNNGASISTINTFLDGKKPD</sequence>
<protein>
    <recommendedName>
        <fullName evidence="4 5">Cell division protein FtsZ</fullName>
    </recommendedName>
</protein>
<dbReference type="InterPro" id="IPR037103">
    <property type="entry name" value="Tubulin/FtsZ-like_C"/>
</dbReference>
<comment type="subcellular location">
    <subcellularLocation>
        <location evidence="4">Cytoplasm</location>
    </subcellularLocation>
    <text evidence="4">Assembles at midcell at the inner surface of the cytoplasmic membrane.</text>
</comment>
<feature type="region of interest" description="Disordered" evidence="8">
    <location>
        <begin position="474"/>
        <end position="503"/>
    </location>
</feature>
<comment type="similarity">
    <text evidence="1 4 6">Belongs to the FtsZ family.</text>
</comment>
<keyword evidence="2 4" id="KW-0547">Nucleotide-binding</keyword>
<feature type="domain" description="Tubulin/FtsZ GTPase" evidence="9">
    <location>
        <begin position="13"/>
        <end position="205"/>
    </location>
</feature>
<keyword evidence="12" id="KW-1185">Reference proteome</keyword>
<evidence type="ECO:0000313" key="12">
    <source>
        <dbReference type="Proteomes" id="UP001501725"/>
    </source>
</evidence>
<dbReference type="PROSITE" id="PS01135">
    <property type="entry name" value="FTSZ_2"/>
    <property type="match status" value="1"/>
</dbReference>
<dbReference type="RefSeq" id="WP_345256915.1">
    <property type="nucleotide sequence ID" value="NZ_BAABGY010000009.1"/>
</dbReference>
<keyword evidence="4" id="KW-0963">Cytoplasm</keyword>
<dbReference type="InterPro" id="IPR045061">
    <property type="entry name" value="FtsZ/CetZ"/>
</dbReference>
<evidence type="ECO:0000256" key="1">
    <source>
        <dbReference type="ARBA" id="ARBA00009690"/>
    </source>
</evidence>
<dbReference type="InterPro" id="IPR003008">
    <property type="entry name" value="Tubulin_FtsZ_GTPase"/>
</dbReference>
<dbReference type="SMART" id="SM00864">
    <property type="entry name" value="Tubulin"/>
    <property type="match status" value="1"/>
</dbReference>
<evidence type="ECO:0000256" key="6">
    <source>
        <dbReference type="RuleBase" id="RU000631"/>
    </source>
</evidence>
<proteinExistence type="inferred from homology"/>
<evidence type="ECO:0000259" key="10">
    <source>
        <dbReference type="SMART" id="SM00865"/>
    </source>
</evidence>
<feature type="compositionally biased region" description="Polar residues" evidence="8">
    <location>
        <begin position="448"/>
        <end position="463"/>
    </location>
</feature>
<dbReference type="InterPro" id="IPR018316">
    <property type="entry name" value="Tubulin/FtsZ_2-layer-sand-dom"/>
</dbReference>
<feature type="region of interest" description="Disordered" evidence="8">
    <location>
        <begin position="353"/>
        <end position="372"/>
    </location>
</feature>
<keyword evidence="4 6" id="KW-0132">Cell division</keyword>
<dbReference type="InterPro" id="IPR036525">
    <property type="entry name" value="Tubulin/FtsZ_GTPase_sf"/>
</dbReference>
<dbReference type="SUPFAM" id="SSF55307">
    <property type="entry name" value="Tubulin C-terminal domain-like"/>
    <property type="match status" value="1"/>
</dbReference>
<feature type="binding site" evidence="4">
    <location>
        <begin position="109"/>
        <end position="111"/>
    </location>
    <ligand>
        <name>GTP</name>
        <dbReference type="ChEBI" id="CHEBI:37565"/>
    </ligand>
</feature>
<dbReference type="NCBIfam" id="TIGR00065">
    <property type="entry name" value="ftsZ"/>
    <property type="match status" value="1"/>
</dbReference>
<feature type="binding site" evidence="4">
    <location>
        <position position="187"/>
    </location>
    <ligand>
        <name>GTP</name>
        <dbReference type="ChEBI" id="CHEBI:37565"/>
    </ligand>
</feature>
<evidence type="ECO:0000259" key="9">
    <source>
        <dbReference type="SMART" id="SM00864"/>
    </source>
</evidence>
<dbReference type="Pfam" id="PF12327">
    <property type="entry name" value="FtsZ_C"/>
    <property type="match status" value="1"/>
</dbReference>
<organism evidence="11 12">
    <name type="scientific">Flaviaesturariibacter amylovorans</name>
    <dbReference type="NCBI Taxonomy" id="1084520"/>
    <lineage>
        <taxon>Bacteria</taxon>
        <taxon>Pseudomonadati</taxon>
        <taxon>Bacteroidota</taxon>
        <taxon>Chitinophagia</taxon>
        <taxon>Chitinophagales</taxon>
        <taxon>Chitinophagaceae</taxon>
        <taxon>Flaviaestuariibacter</taxon>
    </lineage>
</organism>
<feature type="coiled-coil region" evidence="7">
    <location>
        <begin position="407"/>
        <end position="443"/>
    </location>
</feature>
<gene>
    <name evidence="4 11" type="primary">ftsZ</name>
    <name evidence="11" type="ORF">GCM10023184_33350</name>
</gene>
<evidence type="ECO:0000256" key="5">
    <source>
        <dbReference type="NCBIfam" id="TIGR00065"/>
    </source>
</evidence>
<feature type="binding site" evidence="4">
    <location>
        <begin position="21"/>
        <end position="25"/>
    </location>
    <ligand>
        <name>GTP</name>
        <dbReference type="ChEBI" id="CHEBI:37565"/>
    </ligand>
</feature>
<dbReference type="EMBL" id="BAABGY010000009">
    <property type="protein sequence ID" value="GAA4337481.1"/>
    <property type="molecule type" value="Genomic_DNA"/>
</dbReference>
<dbReference type="Proteomes" id="UP001501725">
    <property type="component" value="Unassembled WGS sequence"/>
</dbReference>
<evidence type="ECO:0000256" key="3">
    <source>
        <dbReference type="ARBA" id="ARBA00023134"/>
    </source>
</evidence>
<keyword evidence="3 4" id="KW-0342">GTP-binding</keyword>
<dbReference type="InterPro" id="IPR020805">
    <property type="entry name" value="Cell_div_FtsZ_CS"/>
</dbReference>
<dbReference type="InterPro" id="IPR000158">
    <property type="entry name" value="Cell_div_FtsZ"/>
</dbReference>
<evidence type="ECO:0000256" key="8">
    <source>
        <dbReference type="SAM" id="MobiDB-lite"/>
    </source>
</evidence>
<dbReference type="PRINTS" id="PR00423">
    <property type="entry name" value="CELLDVISFTSZ"/>
</dbReference>
<evidence type="ECO:0000256" key="2">
    <source>
        <dbReference type="ARBA" id="ARBA00022741"/>
    </source>
</evidence>
<reference evidence="12" key="1">
    <citation type="journal article" date="2019" name="Int. J. Syst. Evol. Microbiol.">
        <title>The Global Catalogue of Microorganisms (GCM) 10K type strain sequencing project: providing services to taxonomists for standard genome sequencing and annotation.</title>
        <authorList>
            <consortium name="The Broad Institute Genomics Platform"/>
            <consortium name="The Broad Institute Genome Sequencing Center for Infectious Disease"/>
            <person name="Wu L."/>
            <person name="Ma J."/>
        </authorList>
    </citation>
    <scope>NUCLEOTIDE SEQUENCE [LARGE SCALE GENOMIC DNA]</scope>
    <source>
        <strain evidence="12">JCM 17919</strain>
    </source>
</reference>
<dbReference type="SMART" id="SM00865">
    <property type="entry name" value="Tubulin_C"/>
    <property type="match status" value="1"/>
</dbReference>
<comment type="subunit">
    <text evidence="4">Homodimer. Polymerizes to form a dynamic ring structure in a strictly GTP-dependent manner. Interacts directly with several other division proteins.</text>
</comment>